<dbReference type="Proteomes" id="UP000261212">
    <property type="component" value="Unassembled WGS sequence"/>
</dbReference>
<dbReference type="Gene3D" id="3.40.1700.10">
    <property type="entry name" value="DNA integrity scanning protein, DisA, N-terminal domain"/>
    <property type="match status" value="1"/>
</dbReference>
<keyword evidence="4 10" id="KW-0812">Transmembrane</keyword>
<dbReference type="Pfam" id="PF19293">
    <property type="entry name" value="CdaA_N"/>
    <property type="match status" value="1"/>
</dbReference>
<evidence type="ECO:0000256" key="5">
    <source>
        <dbReference type="ARBA" id="ARBA00022695"/>
    </source>
</evidence>
<dbReference type="InterPro" id="IPR036888">
    <property type="entry name" value="DNA_integrity_DisA_N_sf"/>
</dbReference>
<proteinExistence type="inferred from homology"/>
<keyword evidence="9 10" id="KW-0472">Membrane</keyword>
<dbReference type="HAMAP" id="MF_01499">
    <property type="entry name" value="DacA"/>
    <property type="match status" value="1"/>
</dbReference>
<keyword evidence="2 10" id="KW-1003">Cell membrane</keyword>
<accession>A0A3E3E163</accession>
<evidence type="ECO:0000256" key="1">
    <source>
        <dbReference type="ARBA" id="ARBA00000877"/>
    </source>
</evidence>
<evidence type="ECO:0000259" key="11">
    <source>
        <dbReference type="PROSITE" id="PS51794"/>
    </source>
</evidence>
<dbReference type="GO" id="GO:0005524">
    <property type="term" value="F:ATP binding"/>
    <property type="evidence" value="ECO:0007669"/>
    <property type="project" value="UniProtKB-UniRule"/>
</dbReference>
<evidence type="ECO:0000313" key="12">
    <source>
        <dbReference type="EMBL" id="RGD75086.1"/>
    </source>
</evidence>
<comment type="caution">
    <text evidence="10">Lacks conserved residue(s) required for the propagation of feature annotation.</text>
</comment>
<evidence type="ECO:0000256" key="9">
    <source>
        <dbReference type="ARBA" id="ARBA00023136"/>
    </source>
</evidence>
<dbReference type="InterPro" id="IPR045585">
    <property type="entry name" value="CdaA_N"/>
</dbReference>
<dbReference type="PIRSF" id="PIRSF004793">
    <property type="entry name" value="UCP004793"/>
    <property type="match status" value="1"/>
</dbReference>
<protein>
    <recommendedName>
        <fullName evidence="10">Diadenylate cyclase</fullName>
        <shortName evidence="10">DAC</shortName>
        <ecNumber evidence="10">2.7.7.85</ecNumber>
    </recommendedName>
    <alternativeName>
        <fullName evidence="10">Cyclic-di-AMP synthase</fullName>
        <shortName evidence="10">c-di-AMP synthase</shortName>
    </alternativeName>
</protein>
<keyword evidence="8 10" id="KW-1133">Transmembrane helix</keyword>
<evidence type="ECO:0000256" key="7">
    <source>
        <dbReference type="ARBA" id="ARBA00022840"/>
    </source>
</evidence>
<dbReference type="NCBIfam" id="TIGR00159">
    <property type="entry name" value="diadenylate cyclase CdaA"/>
    <property type="match status" value="1"/>
</dbReference>
<feature type="domain" description="DAC" evidence="11">
    <location>
        <begin position="87"/>
        <end position="252"/>
    </location>
</feature>
<evidence type="ECO:0000256" key="10">
    <source>
        <dbReference type="HAMAP-Rule" id="MF_01499"/>
    </source>
</evidence>
<comment type="function">
    <text evidence="10">Catalyzes the condensation of 2 ATP molecules into cyclic di-AMP (c-di-AMP), a second messenger used to regulate differing processes in different bacteria.</text>
</comment>
<dbReference type="GO" id="GO:0006171">
    <property type="term" value="P:cAMP biosynthetic process"/>
    <property type="evidence" value="ECO:0007669"/>
    <property type="project" value="InterPro"/>
</dbReference>
<dbReference type="PROSITE" id="PS51794">
    <property type="entry name" value="DAC"/>
    <property type="match status" value="1"/>
</dbReference>
<feature type="transmembrane region" description="Helical" evidence="10">
    <location>
        <begin position="12"/>
        <end position="33"/>
    </location>
</feature>
<name>A0A3E3E163_9FIRM</name>
<gene>
    <name evidence="10" type="primary">dacA</name>
    <name evidence="12" type="ORF">DW687_01830</name>
</gene>
<dbReference type="EC" id="2.7.7.85" evidence="10"/>
<reference evidence="12 13" key="1">
    <citation type="submission" date="2018-08" db="EMBL/GenBank/DDBJ databases">
        <title>A genome reference for cultivated species of the human gut microbiota.</title>
        <authorList>
            <person name="Zou Y."/>
            <person name="Xue W."/>
            <person name="Luo G."/>
        </authorList>
    </citation>
    <scope>NUCLEOTIDE SEQUENCE [LARGE SCALE GENOMIC DNA]</scope>
    <source>
        <strain evidence="12 13">AM25-6</strain>
    </source>
</reference>
<comment type="caution">
    <text evidence="12">The sequence shown here is derived from an EMBL/GenBank/DDBJ whole genome shotgun (WGS) entry which is preliminary data.</text>
</comment>
<dbReference type="InterPro" id="IPR014046">
    <property type="entry name" value="C-di-AMP_synthase"/>
</dbReference>
<comment type="similarity">
    <text evidence="10">Belongs to the adenylate cyclase family. DacA/CdaA subfamily.</text>
</comment>
<dbReference type="PANTHER" id="PTHR34185:SF1">
    <property type="entry name" value="DIADENYLATE CYCLASE"/>
    <property type="match status" value="1"/>
</dbReference>
<dbReference type="AlphaFoldDB" id="A0A3E3E163"/>
<comment type="subunit">
    <text evidence="10">Probably a homodimer.</text>
</comment>
<dbReference type="SUPFAM" id="SSF143597">
    <property type="entry name" value="YojJ-like"/>
    <property type="match status" value="1"/>
</dbReference>
<dbReference type="Pfam" id="PF02457">
    <property type="entry name" value="DAC"/>
    <property type="match status" value="1"/>
</dbReference>
<feature type="transmembrane region" description="Helical" evidence="10">
    <location>
        <begin position="45"/>
        <end position="63"/>
    </location>
</feature>
<comment type="catalytic activity">
    <reaction evidence="1 10">
        <text>2 ATP = 3',3'-c-di-AMP + 2 diphosphate</text>
        <dbReference type="Rhea" id="RHEA:35655"/>
        <dbReference type="ChEBI" id="CHEBI:30616"/>
        <dbReference type="ChEBI" id="CHEBI:33019"/>
        <dbReference type="ChEBI" id="CHEBI:71500"/>
        <dbReference type="EC" id="2.7.7.85"/>
    </reaction>
</comment>
<keyword evidence="3 10" id="KW-0808">Transferase</keyword>
<evidence type="ECO:0000256" key="4">
    <source>
        <dbReference type="ARBA" id="ARBA00022692"/>
    </source>
</evidence>
<dbReference type="EMBL" id="QUSM01000002">
    <property type="protein sequence ID" value="RGD75086.1"/>
    <property type="molecule type" value="Genomic_DNA"/>
</dbReference>
<evidence type="ECO:0000256" key="6">
    <source>
        <dbReference type="ARBA" id="ARBA00022741"/>
    </source>
</evidence>
<evidence type="ECO:0000256" key="2">
    <source>
        <dbReference type="ARBA" id="ARBA00022475"/>
    </source>
</evidence>
<keyword evidence="6 10" id="KW-0547">Nucleotide-binding</keyword>
<evidence type="ECO:0000313" key="13">
    <source>
        <dbReference type="Proteomes" id="UP000261212"/>
    </source>
</evidence>
<organism evidence="12 13">
    <name type="scientific">Anaerofustis stercorihominis</name>
    <dbReference type="NCBI Taxonomy" id="214853"/>
    <lineage>
        <taxon>Bacteria</taxon>
        <taxon>Bacillati</taxon>
        <taxon>Bacillota</taxon>
        <taxon>Clostridia</taxon>
        <taxon>Eubacteriales</taxon>
        <taxon>Eubacteriaceae</taxon>
        <taxon>Anaerofustis</taxon>
    </lineage>
</organism>
<keyword evidence="5 10" id="KW-0548">Nucleotidyltransferase</keyword>
<dbReference type="InterPro" id="IPR050338">
    <property type="entry name" value="DisA"/>
</dbReference>
<sequence length="286" mass="31599">MSQITSFFNQIFQSFTILSAIDILIMTFIIYAIIRLIKGTQAEQVAKGIIIILVITQVSDWIGLVTVNFVFKNIITVGLLALLIMFQPELRKMLETIGKTNVKHLKDIFMEKDLDSPSVAVDQIVESVSALSKTKTGLLVVIERQVPLDDVVETGVKLDSLLSTELLNNIFQYATPLHDGAVIINSETLRIRAAACLLPLSQNKNLSTSIGTRHRAGIGISEHSDCVSLMVSEENGVISYAIGGKLSRFVGERGIRRILTEILIEEPSHKNGKSKILRRKNSDGKK</sequence>
<dbReference type="GO" id="GO:0106408">
    <property type="term" value="F:diadenylate cyclase activity"/>
    <property type="evidence" value="ECO:0007669"/>
    <property type="project" value="UniProtKB-EC"/>
</dbReference>
<evidence type="ECO:0000256" key="3">
    <source>
        <dbReference type="ARBA" id="ARBA00022679"/>
    </source>
</evidence>
<dbReference type="InterPro" id="IPR034701">
    <property type="entry name" value="CdaA"/>
</dbReference>
<keyword evidence="7 10" id="KW-0067">ATP-binding</keyword>
<dbReference type="PANTHER" id="PTHR34185">
    <property type="entry name" value="DIADENYLATE CYCLASE"/>
    <property type="match status" value="1"/>
</dbReference>
<dbReference type="RefSeq" id="WP_117531218.1">
    <property type="nucleotide sequence ID" value="NZ_CAUFKS010000001.1"/>
</dbReference>
<dbReference type="GO" id="GO:0004016">
    <property type="term" value="F:adenylate cyclase activity"/>
    <property type="evidence" value="ECO:0007669"/>
    <property type="project" value="UniProtKB-UniRule"/>
</dbReference>
<dbReference type="InterPro" id="IPR003390">
    <property type="entry name" value="DNA_integrity_scan_DisA_N"/>
</dbReference>
<evidence type="ECO:0000256" key="8">
    <source>
        <dbReference type="ARBA" id="ARBA00022989"/>
    </source>
</evidence>